<keyword evidence="2" id="KW-1185">Reference proteome</keyword>
<protein>
    <submittedName>
        <fullName evidence="1">Uncharacterized protein</fullName>
    </submittedName>
</protein>
<name>A0A0C9ZBS6_9AGAM</name>
<evidence type="ECO:0000313" key="2">
    <source>
        <dbReference type="Proteomes" id="UP000054018"/>
    </source>
</evidence>
<dbReference type="Proteomes" id="UP000054018">
    <property type="component" value="Unassembled WGS sequence"/>
</dbReference>
<organism evidence="1 2">
    <name type="scientific">Pisolithus microcarpus 441</name>
    <dbReference type="NCBI Taxonomy" id="765257"/>
    <lineage>
        <taxon>Eukaryota</taxon>
        <taxon>Fungi</taxon>
        <taxon>Dikarya</taxon>
        <taxon>Basidiomycota</taxon>
        <taxon>Agaricomycotina</taxon>
        <taxon>Agaricomycetes</taxon>
        <taxon>Agaricomycetidae</taxon>
        <taxon>Boletales</taxon>
        <taxon>Sclerodermatineae</taxon>
        <taxon>Pisolithaceae</taxon>
        <taxon>Pisolithus</taxon>
    </lineage>
</organism>
<dbReference type="EMBL" id="KN833726">
    <property type="protein sequence ID" value="KIK23394.1"/>
    <property type="molecule type" value="Genomic_DNA"/>
</dbReference>
<proteinExistence type="predicted"/>
<reference evidence="2" key="2">
    <citation type="submission" date="2015-01" db="EMBL/GenBank/DDBJ databases">
        <title>Evolutionary Origins and Diversification of the Mycorrhizal Mutualists.</title>
        <authorList>
            <consortium name="DOE Joint Genome Institute"/>
            <consortium name="Mycorrhizal Genomics Consortium"/>
            <person name="Kohler A."/>
            <person name="Kuo A."/>
            <person name="Nagy L.G."/>
            <person name="Floudas D."/>
            <person name="Copeland A."/>
            <person name="Barry K.W."/>
            <person name="Cichocki N."/>
            <person name="Veneault-Fourrey C."/>
            <person name="LaButti K."/>
            <person name="Lindquist E.A."/>
            <person name="Lipzen A."/>
            <person name="Lundell T."/>
            <person name="Morin E."/>
            <person name="Murat C."/>
            <person name="Riley R."/>
            <person name="Ohm R."/>
            <person name="Sun H."/>
            <person name="Tunlid A."/>
            <person name="Henrissat B."/>
            <person name="Grigoriev I.V."/>
            <person name="Hibbett D.S."/>
            <person name="Martin F."/>
        </authorList>
    </citation>
    <scope>NUCLEOTIDE SEQUENCE [LARGE SCALE GENOMIC DNA]</scope>
    <source>
        <strain evidence="2">441</strain>
    </source>
</reference>
<sequence>YRPLSFTFRGIRAGLISTERDMWRRLCSGRRTCQVSERTPFGSQFGCSLGIDGIAAPPRNELCL</sequence>
<accession>A0A0C9ZBS6</accession>
<evidence type="ECO:0000313" key="1">
    <source>
        <dbReference type="EMBL" id="KIK23394.1"/>
    </source>
</evidence>
<feature type="non-terminal residue" evidence="1">
    <location>
        <position position="1"/>
    </location>
</feature>
<dbReference type="AlphaFoldDB" id="A0A0C9ZBS6"/>
<gene>
    <name evidence="1" type="ORF">PISMIDRAFT_679354</name>
</gene>
<dbReference type="HOGENOM" id="CLU_2873950_0_0_1"/>
<reference evidence="1 2" key="1">
    <citation type="submission" date="2014-04" db="EMBL/GenBank/DDBJ databases">
        <authorList>
            <consortium name="DOE Joint Genome Institute"/>
            <person name="Kuo A."/>
            <person name="Kohler A."/>
            <person name="Costa M.D."/>
            <person name="Nagy L.G."/>
            <person name="Floudas D."/>
            <person name="Copeland A."/>
            <person name="Barry K.W."/>
            <person name="Cichocki N."/>
            <person name="Veneault-Fourrey C."/>
            <person name="LaButti K."/>
            <person name="Lindquist E.A."/>
            <person name="Lipzen A."/>
            <person name="Lundell T."/>
            <person name="Morin E."/>
            <person name="Murat C."/>
            <person name="Sun H."/>
            <person name="Tunlid A."/>
            <person name="Henrissat B."/>
            <person name="Grigoriev I.V."/>
            <person name="Hibbett D.S."/>
            <person name="Martin F."/>
            <person name="Nordberg H.P."/>
            <person name="Cantor M.N."/>
            <person name="Hua S.X."/>
        </authorList>
    </citation>
    <scope>NUCLEOTIDE SEQUENCE [LARGE SCALE GENOMIC DNA]</scope>
    <source>
        <strain evidence="1 2">441</strain>
    </source>
</reference>